<dbReference type="Proteomes" id="UP000324632">
    <property type="component" value="Chromosome 10"/>
</dbReference>
<keyword evidence="3" id="KW-0272">Extracellular matrix</keyword>
<keyword evidence="5" id="KW-0677">Repeat</keyword>
<evidence type="ECO:0000256" key="8">
    <source>
        <dbReference type="SAM" id="SignalP"/>
    </source>
</evidence>
<feature type="signal peptide" evidence="8">
    <location>
        <begin position="1"/>
        <end position="28"/>
    </location>
</feature>
<dbReference type="Pfam" id="PF00092">
    <property type="entry name" value="VWA"/>
    <property type="match status" value="4"/>
</dbReference>
<keyword evidence="7 10" id="KW-0176">Collagen</keyword>
<sequence>MRTMWKPRLALYALLGVMVFGLFPNLEAQDALAVGRRDIIFLVDSSMGSTLVNAVREFIRKFIDRMPIGPDQVQVGVAMFSTTPKMEINFNSFNSKESLLLALGRIKPRPSSEVNIGAALDFVRTDMLRPASGSRIQQRVPQLVLLLTTKKSKDSVQQSAEALRQMGVLTLAAGSRSADEAELKQIAFDESLAFLVKDFRILTRNPQKIVSSLSTLSGVIESETPTETALAVGRRDIIFLVDSSMGSTLVNAVREFIRKFIDSMPIGPDQVQVGVAMFSTTPKMEINFNSFNSKESLLLALGRIKPRPSSEVNIGAALDFVRTDMLRPASGSRIQQRVPQLVLLLTTKKSKDSVQQSAEALRQMGVLTLAAGSRSADEAELKQIAFDESLAFLVKDFRILTRNPQKIVSSLSTLSGVIESETPTETALAVGRRDIIFLVDSSMGSTLVNAVREFIRKFIDSMPIGPDQVQVAVAMFSTTQKMEINFNSFNSKESLLLALGRIKPRPSSEVNIGAALDFVRTDMLRPASGSRIQQRVPQLVLLLTTKKSKDSVQQSAEALRQMGVLTLAAGSRSADEAELKQIAFDESLAFLVKDFRILTRNPQKIVSSLSTLSGVIESETPTETALGVGRRDIIFLIDSSMGSTLVNAVREFIRKFIDSMPIGPDQVQVGVAMFSTTPKMEINFNSFDSKESLLLALGRIKPRPSFEVNIGAALDFVRTNMLRPESGSRIQQRVPQLVLLLTTKKSKDSVQQSAEALRQMGVLILAAGSRSADEAELKQIAFDESLAFLVKDFRILTRNPQKIVSSLSTLSGVIESETPTETVLVNKSGKKLFIRQLK</sequence>
<evidence type="ECO:0000256" key="7">
    <source>
        <dbReference type="ARBA" id="ARBA00023119"/>
    </source>
</evidence>
<dbReference type="Gene3D" id="3.40.50.410">
    <property type="entry name" value="von Willebrand factor, type A domain"/>
    <property type="match status" value="4"/>
</dbReference>
<dbReference type="EMBL" id="SOYY01000010">
    <property type="protein sequence ID" value="KAA0715794.1"/>
    <property type="molecule type" value="Genomic_DNA"/>
</dbReference>
<dbReference type="SMART" id="SM00327">
    <property type="entry name" value="VWA"/>
    <property type="match status" value="4"/>
</dbReference>
<evidence type="ECO:0000313" key="10">
    <source>
        <dbReference type="EMBL" id="KAA0715794.1"/>
    </source>
</evidence>
<keyword evidence="6" id="KW-0130">Cell adhesion</keyword>
<reference evidence="10 11" key="1">
    <citation type="journal article" date="2019" name="Mol. Ecol. Resour.">
        <title>Chromosome-level genome assembly of Triplophysa tibetana, a fish adapted to the harsh high-altitude environment of the Tibetan Plateau.</title>
        <authorList>
            <person name="Yang X."/>
            <person name="Liu H."/>
            <person name="Ma Z."/>
            <person name="Zou Y."/>
            <person name="Zou M."/>
            <person name="Mao Y."/>
            <person name="Li X."/>
            <person name="Wang H."/>
            <person name="Chen T."/>
            <person name="Wang W."/>
            <person name="Yang R."/>
        </authorList>
    </citation>
    <scope>NUCLEOTIDE SEQUENCE [LARGE SCALE GENOMIC DNA]</scope>
    <source>
        <strain evidence="10">TTIB1903HZAU</strain>
        <tissue evidence="10">Muscle</tissue>
    </source>
</reference>
<dbReference type="SUPFAM" id="SSF53300">
    <property type="entry name" value="vWA-like"/>
    <property type="match status" value="4"/>
</dbReference>
<organism evidence="10 11">
    <name type="scientific">Triplophysa tibetana</name>
    <dbReference type="NCBI Taxonomy" id="1572043"/>
    <lineage>
        <taxon>Eukaryota</taxon>
        <taxon>Metazoa</taxon>
        <taxon>Chordata</taxon>
        <taxon>Craniata</taxon>
        <taxon>Vertebrata</taxon>
        <taxon>Euteleostomi</taxon>
        <taxon>Actinopterygii</taxon>
        <taxon>Neopterygii</taxon>
        <taxon>Teleostei</taxon>
        <taxon>Ostariophysi</taxon>
        <taxon>Cypriniformes</taxon>
        <taxon>Nemacheilidae</taxon>
        <taxon>Triplophysa</taxon>
    </lineage>
</organism>
<proteinExistence type="predicted"/>
<evidence type="ECO:0000256" key="3">
    <source>
        <dbReference type="ARBA" id="ARBA00022530"/>
    </source>
</evidence>
<evidence type="ECO:0000256" key="4">
    <source>
        <dbReference type="ARBA" id="ARBA00022729"/>
    </source>
</evidence>
<dbReference type="PROSITE" id="PS50234">
    <property type="entry name" value="VWFA"/>
    <property type="match status" value="4"/>
</dbReference>
<dbReference type="GO" id="GO:0005581">
    <property type="term" value="C:collagen trimer"/>
    <property type="evidence" value="ECO:0007669"/>
    <property type="project" value="UniProtKB-KW"/>
</dbReference>
<gene>
    <name evidence="10" type="ORF">E1301_Tti013881</name>
</gene>
<evidence type="ECO:0000313" key="11">
    <source>
        <dbReference type="Proteomes" id="UP000324632"/>
    </source>
</evidence>
<feature type="domain" description="VWFA" evidence="9">
    <location>
        <begin position="632"/>
        <end position="807"/>
    </location>
</feature>
<dbReference type="InterPro" id="IPR002035">
    <property type="entry name" value="VWF_A"/>
</dbReference>
<dbReference type="GO" id="GO:0005615">
    <property type="term" value="C:extracellular space"/>
    <property type="evidence" value="ECO:0007669"/>
    <property type="project" value="TreeGrafter"/>
</dbReference>
<dbReference type="FunFam" id="3.40.50.410:FF:000003">
    <property type="entry name" value="Collagen type VI alpha 3 chain"/>
    <property type="match status" value="4"/>
</dbReference>
<feature type="domain" description="VWFA" evidence="9">
    <location>
        <begin position="38"/>
        <end position="213"/>
    </location>
</feature>
<feature type="domain" description="VWFA" evidence="9">
    <location>
        <begin position="434"/>
        <end position="609"/>
    </location>
</feature>
<dbReference type="AlphaFoldDB" id="A0A5A9NZX6"/>
<feature type="chain" id="PRO_5022862187" evidence="8">
    <location>
        <begin position="29"/>
        <end position="838"/>
    </location>
</feature>
<dbReference type="GO" id="GO:0007155">
    <property type="term" value="P:cell adhesion"/>
    <property type="evidence" value="ECO:0007669"/>
    <property type="project" value="UniProtKB-KW"/>
</dbReference>
<keyword evidence="4 8" id="KW-0732">Signal</keyword>
<evidence type="ECO:0000256" key="1">
    <source>
        <dbReference type="ARBA" id="ARBA00004498"/>
    </source>
</evidence>
<name>A0A5A9NZX6_9TELE</name>
<keyword evidence="2" id="KW-0964">Secreted</keyword>
<keyword evidence="11" id="KW-1185">Reference proteome</keyword>
<accession>A0A5A9NZX6</accession>
<feature type="domain" description="VWFA" evidence="9">
    <location>
        <begin position="236"/>
        <end position="411"/>
    </location>
</feature>
<evidence type="ECO:0000256" key="6">
    <source>
        <dbReference type="ARBA" id="ARBA00022889"/>
    </source>
</evidence>
<dbReference type="InterPro" id="IPR050525">
    <property type="entry name" value="ECM_Assembly_Org"/>
</dbReference>
<comment type="caution">
    <text evidence="10">The sequence shown here is derived from an EMBL/GenBank/DDBJ whole genome shotgun (WGS) entry which is preliminary data.</text>
</comment>
<protein>
    <submittedName>
        <fullName evidence="10">Collagen alpha-3(VI) chain</fullName>
    </submittedName>
</protein>
<dbReference type="PANTHER" id="PTHR24020">
    <property type="entry name" value="COLLAGEN ALPHA"/>
    <property type="match status" value="1"/>
</dbReference>
<dbReference type="InterPro" id="IPR036465">
    <property type="entry name" value="vWFA_dom_sf"/>
</dbReference>
<dbReference type="PANTHER" id="PTHR24020:SF13">
    <property type="entry name" value="COLLAGEN ALPHA-3(VI) CHAIN"/>
    <property type="match status" value="1"/>
</dbReference>
<evidence type="ECO:0000256" key="5">
    <source>
        <dbReference type="ARBA" id="ARBA00022737"/>
    </source>
</evidence>
<evidence type="ECO:0000259" key="9">
    <source>
        <dbReference type="PROSITE" id="PS50234"/>
    </source>
</evidence>
<comment type="subcellular location">
    <subcellularLocation>
        <location evidence="1">Secreted</location>
        <location evidence="1">Extracellular space</location>
        <location evidence="1">Extracellular matrix</location>
    </subcellularLocation>
</comment>
<evidence type="ECO:0000256" key="2">
    <source>
        <dbReference type="ARBA" id="ARBA00022525"/>
    </source>
</evidence>